<organism evidence="4 6">
    <name type="scientific">Eubacterium ramulus</name>
    <dbReference type="NCBI Taxonomy" id="39490"/>
    <lineage>
        <taxon>Bacteria</taxon>
        <taxon>Bacillati</taxon>
        <taxon>Bacillota</taxon>
        <taxon>Clostridia</taxon>
        <taxon>Eubacteriales</taxon>
        <taxon>Eubacteriaceae</taxon>
        <taxon>Eubacterium</taxon>
    </lineage>
</organism>
<reference evidence="4 6" key="1">
    <citation type="submission" date="2015-09" db="EMBL/GenBank/DDBJ databases">
        <authorList>
            <consortium name="Pathogen Informatics"/>
        </authorList>
    </citation>
    <scope>NUCLEOTIDE SEQUENCE [LARGE SCALE GENOMIC DNA]</scope>
    <source>
        <strain evidence="4 6">2789STDY5608891</strain>
    </source>
</reference>
<dbReference type="STRING" id="39490.ERS852448_02304"/>
<dbReference type="InterPro" id="IPR036513">
    <property type="entry name" value="STAS_dom_sf"/>
</dbReference>
<dbReference type="InterPro" id="IPR002645">
    <property type="entry name" value="STAS_dom"/>
</dbReference>
<gene>
    <name evidence="4" type="primary">spoIIAA</name>
    <name evidence="4" type="ORF">ERS852448_02304</name>
    <name evidence="5" type="ORF">GKE72_13615</name>
</gene>
<dbReference type="Proteomes" id="UP000431304">
    <property type="component" value="Unassembled WGS sequence"/>
</dbReference>
<sequence length="101" mass="11749">MECEYQIKGTTLRIFLPQELDHHVSARLREEADLMVETHFIRTIIFDFSGTDWMDSSGIGVILGRYKNMKLSGGHVYAVHLNERMKKIFAMSGMEHLMEEE</sequence>
<dbReference type="SUPFAM" id="SSF52091">
    <property type="entry name" value="SpoIIaa-like"/>
    <property type="match status" value="1"/>
</dbReference>
<dbReference type="NCBIfam" id="TIGR00377">
    <property type="entry name" value="ant_ant_sig"/>
    <property type="match status" value="1"/>
</dbReference>
<dbReference type="Pfam" id="PF01740">
    <property type="entry name" value="STAS"/>
    <property type="match status" value="1"/>
</dbReference>
<protein>
    <recommendedName>
        <fullName evidence="2">Anti-sigma factor antagonist</fullName>
    </recommendedName>
</protein>
<reference evidence="5 7" key="2">
    <citation type="journal article" date="2019" name="Nat. Med.">
        <title>A library of human gut bacterial isolates paired with longitudinal multiomics data enables mechanistic microbiome research.</title>
        <authorList>
            <person name="Poyet M."/>
            <person name="Groussin M."/>
            <person name="Gibbons S.M."/>
            <person name="Avila-Pacheco J."/>
            <person name="Jiang X."/>
            <person name="Kearney S.M."/>
            <person name="Perrotta A.R."/>
            <person name="Berdy B."/>
            <person name="Zhao S."/>
            <person name="Lieberman T.D."/>
            <person name="Swanson P.K."/>
            <person name="Smith M."/>
            <person name="Roesemann S."/>
            <person name="Alexander J.E."/>
            <person name="Rich S.A."/>
            <person name="Livny J."/>
            <person name="Vlamakis H."/>
            <person name="Clish C."/>
            <person name="Bullock K."/>
            <person name="Deik A."/>
            <person name="Scott J."/>
            <person name="Pierce K.A."/>
            <person name="Xavier R.J."/>
            <person name="Alm E.J."/>
        </authorList>
    </citation>
    <scope>NUCLEOTIDE SEQUENCE [LARGE SCALE GENOMIC DNA]</scope>
    <source>
        <strain evidence="5 7">BIOML-A3</strain>
    </source>
</reference>
<dbReference type="GeneID" id="42788069"/>
<dbReference type="PANTHER" id="PTHR33495:SF2">
    <property type="entry name" value="ANTI-SIGMA FACTOR ANTAGONIST TM_1081-RELATED"/>
    <property type="match status" value="1"/>
</dbReference>
<evidence type="ECO:0000256" key="2">
    <source>
        <dbReference type="RuleBase" id="RU003749"/>
    </source>
</evidence>
<name>A0A173UW23_EUBRA</name>
<dbReference type="CDD" id="cd07043">
    <property type="entry name" value="STAS_anti-anti-sigma_factors"/>
    <property type="match status" value="1"/>
</dbReference>
<evidence type="ECO:0000313" key="6">
    <source>
        <dbReference type="Proteomes" id="UP000095492"/>
    </source>
</evidence>
<dbReference type="Gene3D" id="3.30.750.24">
    <property type="entry name" value="STAS domain"/>
    <property type="match status" value="1"/>
</dbReference>
<dbReference type="InterPro" id="IPR003658">
    <property type="entry name" value="Anti-sigma_ant"/>
</dbReference>
<comment type="similarity">
    <text evidence="1 2">Belongs to the anti-sigma-factor antagonist family.</text>
</comment>
<dbReference type="AlphaFoldDB" id="A0A173UW23"/>
<evidence type="ECO:0000256" key="1">
    <source>
        <dbReference type="ARBA" id="ARBA00009013"/>
    </source>
</evidence>
<evidence type="ECO:0000259" key="3">
    <source>
        <dbReference type="PROSITE" id="PS50801"/>
    </source>
</evidence>
<evidence type="ECO:0000313" key="5">
    <source>
        <dbReference type="EMBL" id="MSD17074.1"/>
    </source>
</evidence>
<dbReference type="OrthoDB" id="9796601at2"/>
<dbReference type="GO" id="GO:0043856">
    <property type="term" value="F:anti-sigma factor antagonist activity"/>
    <property type="evidence" value="ECO:0007669"/>
    <property type="project" value="InterPro"/>
</dbReference>
<dbReference type="RefSeq" id="WP_021740802.1">
    <property type="nucleotide sequence ID" value="NZ_CABKSU010000122.1"/>
</dbReference>
<accession>A0A173UW23</accession>
<dbReference type="PROSITE" id="PS50801">
    <property type="entry name" value="STAS"/>
    <property type="match status" value="1"/>
</dbReference>
<dbReference type="Proteomes" id="UP000095492">
    <property type="component" value="Unassembled WGS sequence"/>
</dbReference>
<proteinExistence type="inferred from homology"/>
<evidence type="ECO:0000313" key="7">
    <source>
        <dbReference type="Proteomes" id="UP000431304"/>
    </source>
</evidence>
<dbReference type="PANTHER" id="PTHR33495">
    <property type="entry name" value="ANTI-SIGMA FACTOR ANTAGONIST TM_1081-RELATED-RELATED"/>
    <property type="match status" value="1"/>
</dbReference>
<evidence type="ECO:0000313" key="4">
    <source>
        <dbReference type="EMBL" id="CUN19149.1"/>
    </source>
</evidence>
<dbReference type="EMBL" id="WKRA01000028">
    <property type="protein sequence ID" value="MSD17074.1"/>
    <property type="molecule type" value="Genomic_DNA"/>
</dbReference>
<dbReference type="EMBL" id="CYYA01000017">
    <property type="protein sequence ID" value="CUN19149.1"/>
    <property type="molecule type" value="Genomic_DNA"/>
</dbReference>
<feature type="domain" description="STAS" evidence="3">
    <location>
        <begin position="19"/>
        <end position="101"/>
    </location>
</feature>